<evidence type="ECO:0000313" key="5">
    <source>
        <dbReference type="Proteomes" id="UP000007177"/>
    </source>
</evidence>
<sequence length="545" mass="61971">MKIKFLGAAISVTGSCHLVTTDRYKFLLDCGLFQGSEVLEELNEHEFDFDPAEIDFMILSHAHIDHCGRIPLLIKKGFKGAIYCTGATAEIADIMLQDSGYIHEMEALWKNKHLKRSGQHSISPLYTQKEAAACKRYFYPVAYDNQFEINPDITMRLNEAGHILGAAIIELWVKEGEKESKLVYSGDIGAANQRMLNNPTLISEADYLIMETTYGDRNHETHEESRKRFIDIILKTINRGGTVVIPSFALGRTQDLIHELELFYDNHEKYQNQLDKIMVYIDSPLATDATAIFRRNAHYFNTATKESLKKGDEILYFRNLNFTKSIDQSKALNENESTKIIIAASGMADAGRILHHLKHYLWQSKSSIIFVGYQAEGTTGRAIVSGEKYVRILNERIQVNAEIYFLEGFSAHADQSDLLNWISGFKKQPKKIFLVHGEENPKIAFAALVKKNLGYDCIVIEDVCEYDLEKQEIFCADDIKKGLYEKKQMALIKTNLQDIHDEFEIAMKKNGITSNKTFSSEKLTALTNLVSDLEKKCENINDKSN</sequence>
<dbReference type="GO" id="GO:0004521">
    <property type="term" value="F:RNA endonuclease activity"/>
    <property type="evidence" value="ECO:0007669"/>
    <property type="project" value="TreeGrafter"/>
</dbReference>
<organism evidence="4 5">
    <name type="scientific">Acetobacterium woodii (strain ATCC 29683 / DSM 1030 / JCM 2381 / KCTC 1655 / WB1)</name>
    <dbReference type="NCBI Taxonomy" id="931626"/>
    <lineage>
        <taxon>Bacteria</taxon>
        <taxon>Bacillati</taxon>
        <taxon>Bacillota</taxon>
        <taxon>Clostridia</taxon>
        <taxon>Eubacteriales</taxon>
        <taxon>Eubacteriaceae</taxon>
        <taxon>Acetobacterium</taxon>
    </lineage>
</organism>
<dbReference type="Pfam" id="PF00753">
    <property type="entry name" value="Lactamase_B"/>
    <property type="match status" value="1"/>
</dbReference>
<gene>
    <name evidence="4" type="ordered locus">Awo_c17500</name>
</gene>
<dbReference type="PANTHER" id="PTHR11203:SF37">
    <property type="entry name" value="INTEGRATOR COMPLEX SUBUNIT 11"/>
    <property type="match status" value="1"/>
</dbReference>
<dbReference type="CDD" id="cd16295">
    <property type="entry name" value="TTHA0252-CPSF-like_MBL-fold"/>
    <property type="match status" value="1"/>
</dbReference>
<proteinExistence type="predicted"/>
<dbReference type="InterPro" id="IPR022712">
    <property type="entry name" value="Beta_Casp"/>
</dbReference>
<feature type="domain" description="Beta-Casp" evidence="3">
    <location>
        <begin position="253"/>
        <end position="383"/>
    </location>
</feature>
<dbReference type="HOGENOM" id="CLU_009673_5_2_9"/>
<name>H6LI00_ACEWD</name>
<dbReference type="Gene3D" id="3.60.15.10">
    <property type="entry name" value="Ribonuclease Z/Hydroxyacylglutathione hydrolase-like"/>
    <property type="match status" value="1"/>
</dbReference>
<keyword evidence="1" id="KW-0378">Hydrolase</keyword>
<dbReference type="Proteomes" id="UP000007177">
    <property type="component" value="Chromosome"/>
</dbReference>
<evidence type="ECO:0000259" key="2">
    <source>
        <dbReference type="SMART" id="SM00849"/>
    </source>
</evidence>
<dbReference type="Pfam" id="PF07521">
    <property type="entry name" value="RMMBL"/>
    <property type="match status" value="1"/>
</dbReference>
<dbReference type="PROSITE" id="PS51257">
    <property type="entry name" value="PROKAR_LIPOPROTEIN"/>
    <property type="match status" value="1"/>
</dbReference>
<dbReference type="Gene3D" id="3.40.50.10890">
    <property type="match status" value="1"/>
</dbReference>
<dbReference type="STRING" id="931626.Awo_c17500"/>
<dbReference type="OrthoDB" id="9803916at2"/>
<dbReference type="eggNOG" id="COG1236">
    <property type="taxonomic scope" value="Bacteria"/>
</dbReference>
<reference evidence="5" key="1">
    <citation type="submission" date="2011-07" db="EMBL/GenBank/DDBJ databases">
        <title>Complete genome sequence of Acetobacterium woodii.</title>
        <authorList>
            <person name="Poehlein A."/>
            <person name="Schmidt S."/>
            <person name="Kaster A.-K."/>
            <person name="Goenrich M."/>
            <person name="Vollmers J."/>
            <person name="Thuermer A."/>
            <person name="Gottschalk G."/>
            <person name="Thauer R.K."/>
            <person name="Daniel R."/>
            <person name="Mueller V."/>
        </authorList>
    </citation>
    <scope>NUCLEOTIDE SEQUENCE [LARGE SCALE GENOMIC DNA]</scope>
    <source>
        <strain evidence="5">ATCC 29683 / DSM 1030 / JCM 2381 / KCTC 1655 / WB1</strain>
    </source>
</reference>
<accession>H6LI00</accession>
<dbReference type="InterPro" id="IPR050698">
    <property type="entry name" value="MBL"/>
</dbReference>
<dbReference type="InterPro" id="IPR036866">
    <property type="entry name" value="RibonucZ/Hydroxyglut_hydro"/>
</dbReference>
<dbReference type="EMBL" id="CP002987">
    <property type="protein sequence ID" value="AFA48530.1"/>
    <property type="molecule type" value="Genomic_DNA"/>
</dbReference>
<dbReference type="AlphaFoldDB" id="H6LI00"/>
<dbReference type="GO" id="GO:0016787">
    <property type="term" value="F:hydrolase activity"/>
    <property type="evidence" value="ECO:0007669"/>
    <property type="project" value="UniProtKB-KW"/>
</dbReference>
<keyword evidence="5" id="KW-1185">Reference proteome</keyword>
<dbReference type="SMART" id="SM00849">
    <property type="entry name" value="Lactamase_B"/>
    <property type="match status" value="1"/>
</dbReference>
<dbReference type="RefSeq" id="WP_014356130.1">
    <property type="nucleotide sequence ID" value="NC_016894.1"/>
</dbReference>
<dbReference type="SUPFAM" id="SSF56281">
    <property type="entry name" value="Metallo-hydrolase/oxidoreductase"/>
    <property type="match status" value="1"/>
</dbReference>
<reference evidence="4 5" key="2">
    <citation type="journal article" date="2012" name="PLoS ONE">
        <title>An ancient pathway combining carbon dioxide fixation with the generation and utilization of a sodium ion gradient for ATP synthesis.</title>
        <authorList>
            <person name="Poehlein A."/>
            <person name="Schmidt S."/>
            <person name="Kaster A.K."/>
            <person name="Goenrich M."/>
            <person name="Vollmers J."/>
            <person name="Thurmer A."/>
            <person name="Bertsch J."/>
            <person name="Schuchmann K."/>
            <person name="Voigt B."/>
            <person name="Hecker M."/>
            <person name="Daniel R."/>
            <person name="Thauer R.K."/>
            <person name="Gottschalk G."/>
            <person name="Muller V."/>
        </authorList>
    </citation>
    <scope>NUCLEOTIDE SEQUENCE [LARGE SCALE GENOMIC DNA]</scope>
    <source>
        <strain evidence="5">ATCC 29683 / DSM 1030 / JCM 2381 / KCTC 1655 / WB1</strain>
    </source>
</reference>
<dbReference type="InterPro" id="IPR001279">
    <property type="entry name" value="Metallo-B-lactamas"/>
</dbReference>
<dbReference type="SMART" id="SM01027">
    <property type="entry name" value="Beta-Casp"/>
    <property type="match status" value="1"/>
</dbReference>
<protein>
    <submittedName>
        <fullName evidence="4">RNA-metabolising metallo-beta-lactamase</fullName>
    </submittedName>
</protein>
<dbReference type="PANTHER" id="PTHR11203">
    <property type="entry name" value="CLEAVAGE AND POLYADENYLATION SPECIFICITY FACTOR FAMILY MEMBER"/>
    <property type="match status" value="1"/>
</dbReference>
<evidence type="ECO:0000313" key="4">
    <source>
        <dbReference type="EMBL" id="AFA48530.1"/>
    </source>
</evidence>
<feature type="domain" description="Metallo-beta-lactamase" evidence="2">
    <location>
        <begin position="13"/>
        <end position="248"/>
    </location>
</feature>
<dbReference type="KEGG" id="awo:Awo_c17500"/>
<dbReference type="Pfam" id="PF10996">
    <property type="entry name" value="Beta-Casp"/>
    <property type="match status" value="1"/>
</dbReference>
<evidence type="ECO:0000256" key="1">
    <source>
        <dbReference type="ARBA" id="ARBA00022801"/>
    </source>
</evidence>
<evidence type="ECO:0000259" key="3">
    <source>
        <dbReference type="SMART" id="SM01027"/>
    </source>
</evidence>
<dbReference type="InterPro" id="IPR011108">
    <property type="entry name" value="RMMBL"/>
</dbReference>